<dbReference type="InterPro" id="IPR036047">
    <property type="entry name" value="F-box-like_dom_sf"/>
</dbReference>
<dbReference type="Proteomes" id="UP000321331">
    <property type="component" value="Unassembled WGS sequence"/>
</dbReference>
<dbReference type="AlphaFoldDB" id="A0A5C6T5F1"/>
<evidence type="ECO:0000313" key="3">
    <source>
        <dbReference type="Proteomes" id="UP000321331"/>
    </source>
</evidence>
<proteinExistence type="predicted"/>
<dbReference type="PROSITE" id="PS50181">
    <property type="entry name" value="FBOX"/>
    <property type="match status" value="1"/>
</dbReference>
<gene>
    <name evidence="2" type="ORF">FocTR4_00009470</name>
</gene>
<evidence type="ECO:0000313" key="2">
    <source>
        <dbReference type="EMBL" id="TXC06103.1"/>
    </source>
</evidence>
<evidence type="ECO:0000259" key="1">
    <source>
        <dbReference type="PROSITE" id="PS50181"/>
    </source>
</evidence>
<reference evidence="2 3" key="1">
    <citation type="submission" date="2019-07" db="EMBL/GenBank/DDBJ databases">
        <title>The First High-Quality Draft Genome Sequence of the Causal Agent of the Current Panama Disease Epidemic.</title>
        <authorList>
            <person name="Warmington R.J."/>
            <person name="Kay W."/>
            <person name="Jeffries A."/>
            <person name="Bebber D."/>
            <person name="Moore K."/>
            <person name="Studholme D.J."/>
        </authorList>
    </citation>
    <scope>NUCLEOTIDE SEQUENCE [LARGE SCALE GENOMIC DNA]</scope>
    <source>
        <strain evidence="2 3">TR4</strain>
    </source>
</reference>
<dbReference type="InterPro" id="IPR001810">
    <property type="entry name" value="F-box_dom"/>
</dbReference>
<organism evidence="2 3">
    <name type="scientific">Fusarium oxysporum f. sp. cubense</name>
    <dbReference type="NCBI Taxonomy" id="61366"/>
    <lineage>
        <taxon>Eukaryota</taxon>
        <taxon>Fungi</taxon>
        <taxon>Dikarya</taxon>
        <taxon>Ascomycota</taxon>
        <taxon>Pezizomycotina</taxon>
        <taxon>Sordariomycetes</taxon>
        <taxon>Hypocreomycetidae</taxon>
        <taxon>Hypocreales</taxon>
        <taxon>Nectriaceae</taxon>
        <taxon>Fusarium</taxon>
        <taxon>Fusarium oxysporum species complex</taxon>
    </lineage>
</organism>
<dbReference type="EMBL" id="VMNF01000006">
    <property type="protein sequence ID" value="TXC06103.1"/>
    <property type="molecule type" value="Genomic_DNA"/>
</dbReference>
<sequence length="664" mass="75994">MKPDENCLLQLPRELIEQILGNLSLRCIKNLRRINRRMNELVLGPCFYSYFGQKSTNLTPSSLSSIEALMEDDVFGRHVRHIRIISETFAIDSAENTLATGLYHTAESTLTNLYGDEFFVQLDKPMSKATDEQLKKLAVDLEWMKAHAEAYEMPFRTEKEEEEVVNRLAHILRWREHSLLDTIELDARFVDGPGLFSRPVARHIVDSDRQRLWARASQVYRLAMMAWARSGVAISSLLIYTNTTGCSVPSYDVTVGLLGLMDAGLARSSAIVKDLAFSFSTRMDHGWERLAQVYGQKVAAVERRRQRLHWQEIREEIDWQDMHGIIATTEGADYTTDDSDWDSDTEFDMGILDEKGSEIQGRYGDTMPQSLYRDNFPGISRLLQNMPNLQKLDLHMYQTLEYEAYDGGSRLHYYEAVFKHIVDAKLQFRQLKTLILRGLFLDAEDLLAFMRHHSGIERLELHNAMLGPRPGYSGWNNVLTTLCRRAVHHSTSLSSVFCSGLYNTSRTFRGQWGHPQNLLRSHEELKGQWVERWWLRSRQGRPVLWTREVLRDEFEHENAFGEEGGAQGAKNTVQWTPPAGLPMEELRVLQEEGYGRTGFVMSPALMFASALFKGPPLDDNLTFVPDAFITGDSNNSCFGEEDVDTVDLTQRNDEDSKLPPLPPL</sequence>
<comment type="caution">
    <text evidence="2">The sequence shown here is derived from an EMBL/GenBank/DDBJ whole genome shotgun (WGS) entry which is preliminary data.</text>
</comment>
<feature type="domain" description="F-box" evidence="1">
    <location>
        <begin position="5"/>
        <end position="51"/>
    </location>
</feature>
<dbReference type="SUPFAM" id="SSF81383">
    <property type="entry name" value="F-box domain"/>
    <property type="match status" value="1"/>
</dbReference>
<name>A0A5C6T5F1_FUSOC</name>
<dbReference type="Pfam" id="PF00646">
    <property type="entry name" value="F-box"/>
    <property type="match status" value="1"/>
</dbReference>
<dbReference type="SUPFAM" id="SSF52047">
    <property type="entry name" value="RNI-like"/>
    <property type="match status" value="1"/>
</dbReference>
<protein>
    <recommendedName>
        <fullName evidence="1">F-box domain-containing protein</fullName>
    </recommendedName>
</protein>
<accession>A0A5C6T5F1</accession>